<comment type="caution">
    <text evidence="1">The sequence shown here is derived from an EMBL/GenBank/DDBJ whole genome shotgun (WGS) entry which is preliminary data.</text>
</comment>
<evidence type="ECO:0000313" key="2">
    <source>
        <dbReference type="Proteomes" id="UP001165960"/>
    </source>
</evidence>
<organism evidence="1 2">
    <name type="scientific">Entomophthora muscae</name>
    <dbReference type="NCBI Taxonomy" id="34485"/>
    <lineage>
        <taxon>Eukaryota</taxon>
        <taxon>Fungi</taxon>
        <taxon>Fungi incertae sedis</taxon>
        <taxon>Zoopagomycota</taxon>
        <taxon>Entomophthoromycotina</taxon>
        <taxon>Entomophthoromycetes</taxon>
        <taxon>Entomophthorales</taxon>
        <taxon>Entomophthoraceae</taxon>
        <taxon>Entomophthora</taxon>
    </lineage>
</organism>
<gene>
    <name evidence="1" type="primary">DRS2_1</name>
    <name evidence="1" type="ORF">DSO57_1023043</name>
</gene>
<sequence>MLEPSGKISPGTSIEGGGYEMSATNLIINDNIIPNAQSPGKVKMERPKQSPSFKSRAAEFFQTLMDMANRPRPSVPRDIYINNPSNNIKFLHNSVSTSKYNLLTFLPKFLFEQFSNYANVFFLFTAAIQQIPDISPTNRWSTLVPLIVVLFCTGVKELIEDIKRHQSDNETNSRITQALRNGAFVDAPWKQLKVGDIVRVQNFENFPADLVLLSSSEPEGLCYIETSNLDGETNLKVKQALTETAELVSPQQITHFRGMIKSEGPNDSLYTYTGTMVMQVNGRETSVPLDPTQVLLRGAMLRNTTWVYAAVVFTGHDTKLMRNATAAPIKMTSVVRTTNVQIAFLFGILLTLALFCSIGNLYLQNTKPNELAYLFLKTDTGFETFGRNLLTFIILLNNLIPISLIVTMEVVKYHQADLINSDLDMYYAKSDTPALARTSSLVEELGQIEYIFSDKTGTLTCNEMEFKECIINGVPYVETIDPSKVKLGDQPDIPKRDFATMLNEIKAGSEQGACIDEFFTLLSTCHTVIPERKPDGQIVYQAASPDEGALVEGAAALGYSFTTRKPKSVTIERDGEPSEYQLLNVCEFNSTRKRMSAIFKCPDGSLKLYIKGADTVILERLSKESANSSVVEKTLTQLEDYASDGLRTLCIAMREIGHDEYEQWIAVFNKASTTLVDRGEELDKAAELIEKDLVLLGATAIEDKLQDGVPETIFTLAQAGIKIWVLTGDRQETAINIGFSCKLLQEDMSLMICNEETPEALRHQLENRLQALEDGSVRNAGVEALALVIDGKSLNFALEKDCEKLFYDLAVQCKAVICCRVSPLQKALVVKLVKRQSSAITLAIGDGANDVSMIQAAHVGVGINGMEGLQAARSSDFAISQFRFLRKLLLVHGAWSYQRLSRMILFSFYKNICLNMTQFWFTFSNGFSGQTVYESWTNTFYNVVFTVMPPLMIGIFDQHLSARMLDRYPEMYKIGQKKLIFNVKTFWGSTSNAIAHSLLLYLLITTSFGSGMLMNDGKVGGYEFMSVSIYASVLITVLCKAALITDNWTKYTVAAIPGSLLIFIVVFSMYGSFAPRFGTANEYNGMVPYIFGSGYFWMLILIMPCLCLSRDYSWKYIQRMWRPRSYHIVQEIQKFNIPDYRPRMERFRKAVHKVRMIQRMRKGRGYAFSQNEGGQTDVIRSYDTTRIKPQG</sequence>
<name>A0ACC2UPM4_9FUNG</name>
<accession>A0ACC2UPM4</accession>
<reference evidence="1" key="1">
    <citation type="submission" date="2022-04" db="EMBL/GenBank/DDBJ databases">
        <title>Genome of the entomopathogenic fungus Entomophthora muscae.</title>
        <authorList>
            <person name="Elya C."/>
            <person name="Lovett B.R."/>
            <person name="Lee E."/>
            <person name="Macias A.M."/>
            <person name="Hajek A.E."/>
            <person name="De Bivort B.L."/>
            <person name="Kasson M.T."/>
            <person name="De Fine Licht H.H."/>
            <person name="Stajich J.E."/>
        </authorList>
    </citation>
    <scope>NUCLEOTIDE SEQUENCE</scope>
    <source>
        <strain evidence="1">Berkeley</strain>
    </source>
</reference>
<protein>
    <submittedName>
        <fullName evidence="1">Aminophospholipid translocase</fullName>
    </submittedName>
</protein>
<keyword evidence="2" id="KW-1185">Reference proteome</keyword>
<dbReference type="Proteomes" id="UP001165960">
    <property type="component" value="Unassembled WGS sequence"/>
</dbReference>
<proteinExistence type="predicted"/>
<dbReference type="EMBL" id="QTSX02000118">
    <property type="protein sequence ID" value="KAJ9088451.1"/>
    <property type="molecule type" value="Genomic_DNA"/>
</dbReference>
<evidence type="ECO:0000313" key="1">
    <source>
        <dbReference type="EMBL" id="KAJ9088451.1"/>
    </source>
</evidence>